<keyword evidence="4 9" id="KW-0812">Transmembrane</keyword>
<dbReference type="InterPro" id="IPR013121">
    <property type="entry name" value="Fe_red_NAD-bd_6"/>
</dbReference>
<reference evidence="11" key="1">
    <citation type="submission" date="2015-01" db="EMBL/GenBank/DDBJ databases">
        <title>The Genome Sequence of Cladophialophora bantiana CBS 173.52.</title>
        <authorList>
            <consortium name="The Broad Institute Genomics Platform"/>
            <person name="Cuomo C."/>
            <person name="de Hoog S."/>
            <person name="Gorbushina A."/>
            <person name="Stielow B."/>
            <person name="Teixiera M."/>
            <person name="Abouelleil A."/>
            <person name="Chapman S.B."/>
            <person name="Priest M."/>
            <person name="Young S.K."/>
            <person name="Wortman J."/>
            <person name="Nusbaum C."/>
            <person name="Birren B."/>
        </authorList>
    </citation>
    <scope>NUCLEOTIDE SEQUENCE [LARGE SCALE GENOMIC DNA]</scope>
    <source>
        <strain evidence="11">CBS 173.52</strain>
    </source>
</reference>
<comment type="similarity">
    <text evidence="2">Belongs to the ferric reductase (FRE) family.</text>
</comment>
<keyword evidence="12" id="KW-1185">Reference proteome</keyword>
<sequence>MSRAIPCHFVTLTASQLDERRATLDRHGFYAWLSPVVLLGIVFAIRFAGAFYEDRIVPLSKDSPGQPPSTLQVQQRRISWWLDQPITSEFGTIKVHILGVAYACWLLFLTLRQTGDDYLYLTKLLGHVAVSQLPFQYMMAIKSPRNPVQFATGLSHETLNPYHRLFGRIIHLFLAAHAVLYMNFFVMEKILSQRLRNLDVCLGLTAFTIFTVLAITALPPVRRTAYHKHFYRPHVVLSGLLMPAIFMHVPTARKYVYQMAACYIFNGAARSNSTSVPITSTLSLICGTNLAKLRIPGPAWGVPPLLGAGTPGWVPGQHVYVKRSISPAMPRSPLTVVSLPPRESQDGGDESSNIDLVLRVMNGPITSWLAAQPMETGLVAQNARLFVEGPYGQARTYVPTLLRASESDGAIMLVAGGVGATFTVPIYLSLLATRKSTQKIYFTWFVKSLRDAEWGLDMLLTTTVSELNAAVYITKPSNEKLRETVTTKCGLRVLGYGRPPEMKAVVDDVFLPTGGALEKSPIAKNSVAKVSVLACGPPSMTRALRKEVGKHVIRDGRHVWYHEETFGLGP</sequence>
<dbReference type="GO" id="GO:0006879">
    <property type="term" value="P:intracellular iron ion homeostasis"/>
    <property type="evidence" value="ECO:0007669"/>
    <property type="project" value="TreeGrafter"/>
</dbReference>
<dbReference type="HOGENOM" id="CLU_019268_1_0_1"/>
<dbReference type="CDD" id="cd06186">
    <property type="entry name" value="NOX_Duox_like_FAD_NADP"/>
    <property type="match status" value="1"/>
</dbReference>
<dbReference type="RefSeq" id="XP_016619473.1">
    <property type="nucleotide sequence ID" value="XM_016764391.1"/>
</dbReference>
<evidence type="ECO:0000256" key="9">
    <source>
        <dbReference type="SAM" id="Phobius"/>
    </source>
</evidence>
<feature type="transmembrane region" description="Helical" evidence="9">
    <location>
        <begin position="93"/>
        <end position="111"/>
    </location>
</feature>
<dbReference type="SFLD" id="SFLDS00052">
    <property type="entry name" value="Ferric_Reductase_Domain"/>
    <property type="match status" value="1"/>
</dbReference>
<dbReference type="InterPro" id="IPR013130">
    <property type="entry name" value="Fe3_Rdtase_TM_dom"/>
</dbReference>
<dbReference type="SUPFAM" id="SSF52343">
    <property type="entry name" value="Ferredoxin reductase-like, C-terminal NADP-linked domain"/>
    <property type="match status" value="1"/>
</dbReference>
<dbReference type="OrthoDB" id="10006946at2759"/>
<keyword evidence="3" id="KW-0813">Transport</keyword>
<dbReference type="GO" id="GO:0015677">
    <property type="term" value="P:copper ion import"/>
    <property type="evidence" value="ECO:0007669"/>
    <property type="project" value="TreeGrafter"/>
</dbReference>
<feature type="transmembrane region" description="Helical" evidence="9">
    <location>
        <begin position="410"/>
        <end position="430"/>
    </location>
</feature>
<dbReference type="PANTHER" id="PTHR32361">
    <property type="entry name" value="FERRIC/CUPRIC REDUCTASE TRANSMEMBRANE COMPONENT"/>
    <property type="match status" value="1"/>
</dbReference>
<dbReference type="GO" id="GO:0005886">
    <property type="term" value="C:plasma membrane"/>
    <property type="evidence" value="ECO:0007669"/>
    <property type="project" value="TreeGrafter"/>
</dbReference>
<evidence type="ECO:0000256" key="7">
    <source>
        <dbReference type="ARBA" id="ARBA00023065"/>
    </source>
</evidence>
<dbReference type="InterPro" id="IPR039261">
    <property type="entry name" value="FNR_nucleotide-bd"/>
</dbReference>
<evidence type="ECO:0000313" key="12">
    <source>
        <dbReference type="Proteomes" id="UP000053789"/>
    </source>
</evidence>
<dbReference type="GeneID" id="27699581"/>
<dbReference type="InterPro" id="IPR051410">
    <property type="entry name" value="Ferric/Cupric_Reductase"/>
</dbReference>
<accession>A0A0D2I7K4</accession>
<evidence type="ECO:0000256" key="5">
    <source>
        <dbReference type="ARBA" id="ARBA00022989"/>
    </source>
</evidence>
<feature type="transmembrane region" description="Helical" evidence="9">
    <location>
        <begin position="118"/>
        <end position="137"/>
    </location>
</feature>
<gene>
    <name evidence="11" type="ORF">Z519_06653</name>
</gene>
<dbReference type="AlphaFoldDB" id="A0A0D2I7K4"/>
<evidence type="ECO:0000256" key="8">
    <source>
        <dbReference type="ARBA" id="ARBA00023136"/>
    </source>
</evidence>
<dbReference type="Pfam" id="PF08030">
    <property type="entry name" value="NAD_binding_6"/>
    <property type="match status" value="1"/>
</dbReference>
<organism evidence="11 12">
    <name type="scientific">Cladophialophora bantiana (strain ATCC 10958 / CBS 173.52 / CDC B-1940 / NIH 8579)</name>
    <name type="common">Xylohypha bantiana</name>
    <dbReference type="NCBI Taxonomy" id="1442370"/>
    <lineage>
        <taxon>Eukaryota</taxon>
        <taxon>Fungi</taxon>
        <taxon>Dikarya</taxon>
        <taxon>Ascomycota</taxon>
        <taxon>Pezizomycotina</taxon>
        <taxon>Eurotiomycetes</taxon>
        <taxon>Chaetothyriomycetidae</taxon>
        <taxon>Chaetothyriales</taxon>
        <taxon>Herpotrichiellaceae</taxon>
        <taxon>Cladophialophora</taxon>
    </lineage>
</organism>
<feature type="transmembrane region" description="Helical" evidence="9">
    <location>
        <begin position="198"/>
        <end position="218"/>
    </location>
</feature>
<dbReference type="SFLD" id="SFLDG01168">
    <property type="entry name" value="Ferric_reductase_subgroup_(FRE"/>
    <property type="match status" value="1"/>
</dbReference>
<dbReference type="VEuPathDB" id="FungiDB:Z519_06653"/>
<evidence type="ECO:0000256" key="3">
    <source>
        <dbReference type="ARBA" id="ARBA00022448"/>
    </source>
</evidence>
<keyword evidence="7" id="KW-0406">Ion transport</keyword>
<feature type="transmembrane region" description="Helical" evidence="9">
    <location>
        <begin position="165"/>
        <end position="186"/>
    </location>
</feature>
<evidence type="ECO:0000259" key="10">
    <source>
        <dbReference type="PROSITE" id="PS51384"/>
    </source>
</evidence>
<comment type="subcellular location">
    <subcellularLocation>
        <location evidence="1">Membrane</location>
        <topology evidence="1">Multi-pass membrane protein</topology>
    </subcellularLocation>
</comment>
<keyword evidence="6" id="KW-0560">Oxidoreductase</keyword>
<dbReference type="Proteomes" id="UP000053789">
    <property type="component" value="Unassembled WGS sequence"/>
</dbReference>
<dbReference type="Pfam" id="PF01794">
    <property type="entry name" value="Ferric_reduct"/>
    <property type="match status" value="1"/>
</dbReference>
<dbReference type="Gene3D" id="3.40.50.80">
    <property type="entry name" value="Nucleotide-binding domain of ferredoxin-NADP reductase (FNR) module"/>
    <property type="match status" value="1"/>
</dbReference>
<dbReference type="InterPro" id="IPR017927">
    <property type="entry name" value="FAD-bd_FR_type"/>
</dbReference>
<dbReference type="PANTHER" id="PTHR32361:SF28">
    <property type="entry name" value="FRP1P"/>
    <property type="match status" value="1"/>
</dbReference>
<name>A0A0D2I7K4_CLAB1</name>
<dbReference type="GO" id="GO:0000293">
    <property type="term" value="F:ferric-chelate reductase activity"/>
    <property type="evidence" value="ECO:0007669"/>
    <property type="project" value="UniProtKB-ARBA"/>
</dbReference>
<feature type="domain" description="FAD-binding FR-type" evidence="10">
    <location>
        <begin position="271"/>
        <end position="397"/>
    </location>
</feature>
<evidence type="ECO:0000256" key="4">
    <source>
        <dbReference type="ARBA" id="ARBA00022692"/>
    </source>
</evidence>
<dbReference type="GO" id="GO:0006826">
    <property type="term" value="P:iron ion transport"/>
    <property type="evidence" value="ECO:0007669"/>
    <property type="project" value="TreeGrafter"/>
</dbReference>
<evidence type="ECO:0000313" key="11">
    <source>
        <dbReference type="EMBL" id="KIW92804.1"/>
    </source>
</evidence>
<dbReference type="PROSITE" id="PS51384">
    <property type="entry name" value="FAD_FR"/>
    <property type="match status" value="1"/>
</dbReference>
<evidence type="ECO:0000256" key="6">
    <source>
        <dbReference type="ARBA" id="ARBA00023002"/>
    </source>
</evidence>
<feature type="transmembrane region" description="Helical" evidence="9">
    <location>
        <begin position="29"/>
        <end position="52"/>
    </location>
</feature>
<evidence type="ECO:0000256" key="2">
    <source>
        <dbReference type="ARBA" id="ARBA00006278"/>
    </source>
</evidence>
<protein>
    <recommendedName>
        <fullName evidence="10">FAD-binding FR-type domain-containing protein</fullName>
    </recommendedName>
</protein>
<keyword evidence="5 9" id="KW-1133">Transmembrane helix</keyword>
<dbReference type="EMBL" id="KN846988">
    <property type="protein sequence ID" value="KIW92804.1"/>
    <property type="molecule type" value="Genomic_DNA"/>
</dbReference>
<proteinExistence type="inferred from homology"/>
<keyword evidence="8 9" id="KW-0472">Membrane</keyword>
<evidence type="ECO:0000256" key="1">
    <source>
        <dbReference type="ARBA" id="ARBA00004141"/>
    </source>
</evidence>